<sequence length="167" mass="18408">MQKMDVALILIVLGLIVIVISLLSLVPVSLISIFLLTMFGIGLILDGIYEISEIDGASLGIPLLILGIISLILGIGFIFNFPLMTELAGFIIWIIVLFLIITSIIRILSKNGDKRCGVKDIIIGLLILLVGIFLVTYLWLIGILVGLWILTTGIRIRHSPNFLKDWK</sequence>
<dbReference type="RefSeq" id="WP_223791976.1">
    <property type="nucleotide sequence ID" value="NZ_JAIOUQ010000013.1"/>
</dbReference>
<organism evidence="2 3">
    <name type="scientific">Methanobacterium spitsbergense</name>
    <dbReference type="NCBI Taxonomy" id="2874285"/>
    <lineage>
        <taxon>Archaea</taxon>
        <taxon>Methanobacteriati</taxon>
        <taxon>Methanobacteriota</taxon>
        <taxon>Methanomada group</taxon>
        <taxon>Methanobacteria</taxon>
        <taxon>Methanobacteriales</taxon>
        <taxon>Methanobacteriaceae</taxon>
        <taxon>Methanobacterium</taxon>
    </lineage>
</organism>
<keyword evidence="3" id="KW-1185">Reference proteome</keyword>
<feature type="transmembrane region" description="Helical" evidence="1">
    <location>
        <begin position="31"/>
        <end position="49"/>
    </location>
</feature>
<feature type="transmembrane region" description="Helical" evidence="1">
    <location>
        <begin position="61"/>
        <end position="81"/>
    </location>
</feature>
<evidence type="ECO:0000256" key="1">
    <source>
        <dbReference type="SAM" id="Phobius"/>
    </source>
</evidence>
<feature type="transmembrane region" description="Helical" evidence="1">
    <location>
        <begin position="7"/>
        <end position="25"/>
    </location>
</feature>
<name>A0A8T5URW3_9EURY</name>
<feature type="transmembrane region" description="Helical" evidence="1">
    <location>
        <begin position="121"/>
        <end position="150"/>
    </location>
</feature>
<keyword evidence="1" id="KW-1133">Transmembrane helix</keyword>
<feature type="transmembrane region" description="Helical" evidence="1">
    <location>
        <begin position="87"/>
        <end position="109"/>
    </location>
</feature>
<keyword evidence="1" id="KW-0472">Membrane</keyword>
<dbReference type="Proteomes" id="UP000825933">
    <property type="component" value="Unassembled WGS sequence"/>
</dbReference>
<keyword evidence="1" id="KW-0812">Transmembrane</keyword>
<dbReference type="AlphaFoldDB" id="A0A8T5URW3"/>
<protein>
    <submittedName>
        <fullName evidence="2">DUF308 domain-containing protein</fullName>
    </submittedName>
</protein>
<proteinExistence type="predicted"/>
<evidence type="ECO:0000313" key="2">
    <source>
        <dbReference type="EMBL" id="MBZ2166424.1"/>
    </source>
</evidence>
<evidence type="ECO:0000313" key="3">
    <source>
        <dbReference type="Proteomes" id="UP000825933"/>
    </source>
</evidence>
<dbReference type="EMBL" id="JAIOUQ010000013">
    <property type="protein sequence ID" value="MBZ2166424.1"/>
    <property type="molecule type" value="Genomic_DNA"/>
</dbReference>
<accession>A0A8T5URW3</accession>
<gene>
    <name evidence="2" type="ORF">K8N75_10285</name>
</gene>
<reference evidence="3" key="1">
    <citation type="journal article" date="2022" name="Microbiol. Resour. Announc.">
        <title>Draft Genome Sequence of a Methanogenic Archaeon from West Spitsbergen Permafrost.</title>
        <authorList>
            <person name="Trubitsyn V."/>
            <person name="Rivkina E."/>
            <person name="Shcherbakova V."/>
        </authorList>
    </citation>
    <scope>NUCLEOTIDE SEQUENCE [LARGE SCALE GENOMIC DNA]</scope>
    <source>
        <strain evidence="3">VT</strain>
    </source>
</reference>
<comment type="caution">
    <text evidence="2">The sequence shown here is derived from an EMBL/GenBank/DDBJ whole genome shotgun (WGS) entry which is preliminary data.</text>
</comment>